<dbReference type="FunFam" id="1.50.10.10:FF:000020">
    <property type="entry name" value="Endoglucanase"/>
    <property type="match status" value="1"/>
</dbReference>
<proteinExistence type="inferred from homology"/>
<keyword evidence="4 10" id="KW-0136">Cellulose degradation</keyword>
<dbReference type="Gene3D" id="1.50.10.10">
    <property type="match status" value="1"/>
</dbReference>
<dbReference type="Proteomes" id="UP000327013">
    <property type="component" value="Chromosome 5"/>
</dbReference>
<dbReference type="InterPro" id="IPR033126">
    <property type="entry name" value="Glyco_hydro_9_Asp/Glu_AS"/>
</dbReference>
<organism evidence="12 13">
    <name type="scientific">Carpinus fangiana</name>
    <dbReference type="NCBI Taxonomy" id="176857"/>
    <lineage>
        <taxon>Eukaryota</taxon>
        <taxon>Viridiplantae</taxon>
        <taxon>Streptophyta</taxon>
        <taxon>Embryophyta</taxon>
        <taxon>Tracheophyta</taxon>
        <taxon>Spermatophyta</taxon>
        <taxon>Magnoliopsida</taxon>
        <taxon>eudicotyledons</taxon>
        <taxon>Gunneridae</taxon>
        <taxon>Pentapetalae</taxon>
        <taxon>rosids</taxon>
        <taxon>fabids</taxon>
        <taxon>Fagales</taxon>
        <taxon>Betulaceae</taxon>
        <taxon>Carpinus</taxon>
    </lineage>
</organism>
<keyword evidence="13" id="KW-1185">Reference proteome</keyword>
<evidence type="ECO:0000313" key="12">
    <source>
        <dbReference type="EMBL" id="KAE8055044.1"/>
    </source>
</evidence>
<protein>
    <recommendedName>
        <fullName evidence="10">Endoglucanase</fullName>
        <ecNumber evidence="10">3.2.1.4</ecNumber>
    </recommendedName>
</protein>
<name>A0A5N6R5A9_9ROSI</name>
<dbReference type="PANTHER" id="PTHR22298">
    <property type="entry name" value="ENDO-1,4-BETA-GLUCANASE"/>
    <property type="match status" value="1"/>
</dbReference>
<feature type="domain" description="Glycoside hydrolase family 9" evidence="11">
    <location>
        <begin position="33"/>
        <end position="489"/>
    </location>
</feature>
<dbReference type="InterPro" id="IPR018221">
    <property type="entry name" value="Glyco_hydro_9_His_AS"/>
</dbReference>
<feature type="active site" evidence="9">
    <location>
        <position position="476"/>
    </location>
</feature>
<feature type="active site" evidence="9">
    <location>
        <position position="467"/>
    </location>
</feature>
<dbReference type="AlphaFoldDB" id="A0A5N6R5A9"/>
<dbReference type="InterPro" id="IPR008928">
    <property type="entry name" value="6-hairpin_glycosidase_sf"/>
</dbReference>
<evidence type="ECO:0000256" key="10">
    <source>
        <dbReference type="RuleBase" id="RU361166"/>
    </source>
</evidence>
<dbReference type="InterPro" id="IPR001701">
    <property type="entry name" value="Glyco_hydro_9"/>
</dbReference>
<evidence type="ECO:0000256" key="1">
    <source>
        <dbReference type="ARBA" id="ARBA00000966"/>
    </source>
</evidence>
<keyword evidence="7 8" id="KW-0624">Polysaccharide degradation</keyword>
<evidence type="ECO:0000256" key="3">
    <source>
        <dbReference type="ARBA" id="ARBA00022801"/>
    </source>
</evidence>
<evidence type="ECO:0000256" key="2">
    <source>
        <dbReference type="ARBA" id="ARBA00007072"/>
    </source>
</evidence>
<comment type="similarity">
    <text evidence="2 8 10">Belongs to the glycosyl hydrolase 9 (cellulase E) family.</text>
</comment>
<accession>A0A5N6R5A9</accession>
<evidence type="ECO:0000256" key="7">
    <source>
        <dbReference type="ARBA" id="ARBA00023326"/>
    </source>
</evidence>
<keyword evidence="3 8" id="KW-0378">Hydrolase</keyword>
<evidence type="ECO:0000256" key="8">
    <source>
        <dbReference type="PROSITE-ProRule" id="PRU10059"/>
    </source>
</evidence>
<dbReference type="GO" id="GO:0008810">
    <property type="term" value="F:cellulase activity"/>
    <property type="evidence" value="ECO:0007669"/>
    <property type="project" value="UniProtKB-EC"/>
</dbReference>
<dbReference type="PROSITE" id="PS00592">
    <property type="entry name" value="GH9_2"/>
    <property type="match status" value="1"/>
</dbReference>
<feature type="chain" id="PRO_5024442190" description="Endoglucanase" evidence="10">
    <location>
        <begin position="28"/>
        <end position="499"/>
    </location>
</feature>
<keyword evidence="6 8" id="KW-0326">Glycosidase</keyword>
<evidence type="ECO:0000256" key="4">
    <source>
        <dbReference type="ARBA" id="ARBA00023001"/>
    </source>
</evidence>
<dbReference type="PROSITE" id="PS00698">
    <property type="entry name" value="GH9_3"/>
    <property type="match status" value="1"/>
</dbReference>
<gene>
    <name evidence="12" type="ORF">FH972_011914</name>
</gene>
<feature type="signal peptide" evidence="10">
    <location>
        <begin position="1"/>
        <end position="27"/>
    </location>
</feature>
<dbReference type="Pfam" id="PF00759">
    <property type="entry name" value="Glyco_hydro_9"/>
    <property type="match status" value="1"/>
</dbReference>
<dbReference type="OrthoDB" id="10257085at2759"/>
<evidence type="ECO:0000256" key="9">
    <source>
        <dbReference type="PROSITE-ProRule" id="PRU10060"/>
    </source>
</evidence>
<dbReference type="EC" id="3.2.1.4" evidence="10"/>
<keyword evidence="5 8" id="KW-0119">Carbohydrate metabolism</keyword>
<evidence type="ECO:0000313" key="13">
    <source>
        <dbReference type="Proteomes" id="UP000327013"/>
    </source>
</evidence>
<keyword evidence="10" id="KW-0732">Signal</keyword>
<dbReference type="SUPFAM" id="SSF48208">
    <property type="entry name" value="Six-hairpin glycosidases"/>
    <property type="match status" value="1"/>
</dbReference>
<dbReference type="GO" id="GO:0030245">
    <property type="term" value="P:cellulose catabolic process"/>
    <property type="evidence" value="ECO:0007669"/>
    <property type="project" value="UniProtKB-KW"/>
</dbReference>
<dbReference type="EMBL" id="CM017325">
    <property type="protein sequence ID" value="KAE8055044.1"/>
    <property type="molecule type" value="Genomic_DNA"/>
</dbReference>
<evidence type="ECO:0000256" key="6">
    <source>
        <dbReference type="ARBA" id="ARBA00023295"/>
    </source>
</evidence>
<dbReference type="InterPro" id="IPR012341">
    <property type="entry name" value="6hp_glycosidase-like_sf"/>
</dbReference>
<comment type="catalytic activity">
    <reaction evidence="1 10">
        <text>Endohydrolysis of (1-&gt;4)-beta-D-glucosidic linkages in cellulose, lichenin and cereal beta-D-glucans.</text>
        <dbReference type="EC" id="3.2.1.4"/>
    </reaction>
</comment>
<reference evidence="12 13" key="1">
    <citation type="submission" date="2019-06" db="EMBL/GenBank/DDBJ databases">
        <title>A chromosomal-level reference genome of Carpinus fangiana (Coryloideae, Betulaceae).</title>
        <authorList>
            <person name="Yang X."/>
            <person name="Wang Z."/>
            <person name="Zhang L."/>
            <person name="Hao G."/>
            <person name="Liu J."/>
            <person name="Yang Y."/>
        </authorList>
    </citation>
    <scope>NUCLEOTIDE SEQUENCE [LARGE SCALE GENOMIC DNA]</scope>
    <source>
        <strain evidence="12">Cfa_2016G</strain>
        <tissue evidence="12">Leaf</tissue>
    </source>
</reference>
<sequence length="499" mass="54396">MTSTTTSSMKMKILCLTLCSLVLFCSAFTSDDYADALEKSILFFEGQRSGRLPSNQRATWRGDSGLSDGSSEHVDLVGGYYDAGDNVKFGLPMAFTTTLLAWSVIEFGSSMHSQLEHAKSAIKWSTDYLLKAATATPDTLYVQVADPNKDHQCWERPEDMDTPRNVYKVSAQNPGSDVAAETAAALAAASIVFKDSDPSYSSKLLHTAMKVFDFADKHRGAYSDSLNSVVCPFYCSYSGYNDELLWGAAWIHTASGDSSYLNYIQSNGHVLGADDDDYFFSWDNKRAATKILLSKNFLEKNTEGFQAYKAHSDNYICSLIPGTPSFQAQYTPGGLLYKGSSSNLQYVTASTFLLLTYANYLSTNGGGGAATCGSSNVRVEDIVKQAKKQVDYILGDNPAKMSYMVGFGDKYPQHIHHRGSSVPSIHAHPDRIACNDGFQYLKSSSPNPNVHVGAIVGGPDSGDSFSDDRNSYQQSEPATYINAPFVGALAFFLRNPTTQ</sequence>
<feature type="active site" evidence="8">
    <location>
        <position position="416"/>
    </location>
</feature>
<evidence type="ECO:0000259" key="11">
    <source>
        <dbReference type="Pfam" id="PF00759"/>
    </source>
</evidence>
<evidence type="ECO:0000256" key="5">
    <source>
        <dbReference type="ARBA" id="ARBA00023277"/>
    </source>
</evidence>